<organism evidence="5 6">
    <name type="scientific">Anopheles christyi</name>
    <dbReference type="NCBI Taxonomy" id="43041"/>
    <lineage>
        <taxon>Eukaryota</taxon>
        <taxon>Metazoa</taxon>
        <taxon>Ecdysozoa</taxon>
        <taxon>Arthropoda</taxon>
        <taxon>Hexapoda</taxon>
        <taxon>Insecta</taxon>
        <taxon>Pterygota</taxon>
        <taxon>Neoptera</taxon>
        <taxon>Endopterygota</taxon>
        <taxon>Diptera</taxon>
        <taxon>Nematocera</taxon>
        <taxon>Culicoidea</taxon>
        <taxon>Culicidae</taxon>
        <taxon>Anophelinae</taxon>
        <taxon>Anopheles</taxon>
    </lineage>
</organism>
<reference evidence="5" key="2">
    <citation type="submission" date="2020-05" db="UniProtKB">
        <authorList>
            <consortium name="EnsemblMetazoa"/>
        </authorList>
    </citation>
    <scope>IDENTIFICATION</scope>
    <source>
        <strain evidence="5">ACHKN1017</strain>
    </source>
</reference>
<protein>
    <recommendedName>
        <fullName evidence="7">G-patch domain-containing protein</fullName>
    </recommendedName>
</protein>
<keyword evidence="6" id="KW-1185">Reference proteome</keyword>
<dbReference type="Proteomes" id="UP000075881">
    <property type="component" value="Unassembled WGS sequence"/>
</dbReference>
<feature type="domain" description="XRN2-binding (XTBD)" evidence="4">
    <location>
        <begin position="151"/>
        <end position="235"/>
    </location>
</feature>
<dbReference type="PANTHER" id="PTHR20923:SF1">
    <property type="entry name" value="G PATCH DOMAIN AND ANKYRIN REPEAT-CONTAINING PROTEIN 1"/>
    <property type="match status" value="1"/>
</dbReference>
<evidence type="ECO:0000313" key="5">
    <source>
        <dbReference type="EnsemblMetazoa" id="ACHR006524-PA"/>
    </source>
</evidence>
<evidence type="ECO:0000259" key="4">
    <source>
        <dbReference type="PROSITE" id="PS51827"/>
    </source>
</evidence>
<dbReference type="InterPro" id="IPR039146">
    <property type="entry name" value="GPANK1"/>
</dbReference>
<reference evidence="6" key="1">
    <citation type="submission" date="2013-03" db="EMBL/GenBank/DDBJ databases">
        <title>The Genome Sequence of Anopheles christyi ACHKN1017.</title>
        <authorList>
            <consortium name="The Broad Institute Genomics Platform"/>
            <person name="Neafsey D.E."/>
            <person name="Besansky N."/>
            <person name="Walker B."/>
            <person name="Young S.K."/>
            <person name="Zeng Q."/>
            <person name="Gargeya S."/>
            <person name="Fitzgerald M."/>
            <person name="Haas B."/>
            <person name="Abouelleil A."/>
            <person name="Allen A.W."/>
            <person name="Alvarado L."/>
            <person name="Arachchi H.M."/>
            <person name="Berlin A.M."/>
            <person name="Chapman S.B."/>
            <person name="Gainer-Dewar J."/>
            <person name="Goldberg J."/>
            <person name="Griggs A."/>
            <person name="Gujja S."/>
            <person name="Hansen M."/>
            <person name="Howarth C."/>
            <person name="Imamovic A."/>
            <person name="Ireland A."/>
            <person name="Larimer J."/>
            <person name="McCowan C."/>
            <person name="Murphy C."/>
            <person name="Pearson M."/>
            <person name="Poon T.W."/>
            <person name="Priest M."/>
            <person name="Roberts A."/>
            <person name="Saif S."/>
            <person name="Shea T."/>
            <person name="Sisk P."/>
            <person name="Sykes S."/>
            <person name="Wortman J."/>
            <person name="Nusbaum C."/>
            <person name="Birren B."/>
        </authorList>
    </citation>
    <scope>NUCLEOTIDE SEQUENCE [LARGE SCALE GENOMIC DNA]</scope>
    <source>
        <strain evidence="6">ACHKN1017</strain>
    </source>
</reference>
<evidence type="ECO:0000259" key="3">
    <source>
        <dbReference type="PROSITE" id="PS51061"/>
    </source>
</evidence>
<dbReference type="PROSITE" id="PS51061">
    <property type="entry name" value="R3H"/>
    <property type="match status" value="1"/>
</dbReference>
<feature type="domain" description="G-patch" evidence="2">
    <location>
        <begin position="387"/>
        <end position="432"/>
    </location>
</feature>
<feature type="region of interest" description="Disordered" evidence="1">
    <location>
        <begin position="1"/>
        <end position="39"/>
    </location>
</feature>
<dbReference type="AlphaFoldDB" id="A0A182K6Y9"/>
<dbReference type="SMART" id="SM00393">
    <property type="entry name" value="R3H"/>
    <property type="match status" value="1"/>
</dbReference>
<evidence type="ECO:0008006" key="7">
    <source>
        <dbReference type="Google" id="ProtNLM"/>
    </source>
</evidence>
<dbReference type="SMART" id="SM00443">
    <property type="entry name" value="G_patch"/>
    <property type="match status" value="1"/>
</dbReference>
<dbReference type="InterPro" id="IPR036867">
    <property type="entry name" value="R3H_dom_sf"/>
</dbReference>
<proteinExistence type="predicted"/>
<dbReference type="PROSITE" id="PS50174">
    <property type="entry name" value="G_PATCH"/>
    <property type="match status" value="1"/>
</dbReference>
<evidence type="ECO:0000259" key="2">
    <source>
        <dbReference type="PROSITE" id="PS50174"/>
    </source>
</evidence>
<accession>A0A182K6Y9</accession>
<dbReference type="Pfam" id="PF11952">
    <property type="entry name" value="XTBD"/>
    <property type="match status" value="1"/>
</dbReference>
<dbReference type="STRING" id="43041.A0A182K6Y9"/>
<dbReference type="GO" id="GO:0003676">
    <property type="term" value="F:nucleic acid binding"/>
    <property type="evidence" value="ECO:0007669"/>
    <property type="project" value="UniProtKB-UniRule"/>
</dbReference>
<sequence>MANKTKANSTLVKHNRQRGTVSVVQKPSESNDSDGSVGREALLAQTLPKLQKKTIKKNAKKRNIVNAGWQVECIAQEQCSPGSVVQESSESNDSAVGKGTVLAQTLPKLQKKTKQNKRDILKAELQEECIAEEPFSQSLYTKKEKEEPFDIDQLRNPLEEDEHWKLRLAFLEKNQHVLPPDELVCLAQVYMNIALLRCTYPPETMEQVNKLAAGIGSEYHHKRAYMLKRTFVSASDAAACKVRRDDPASIMAKPDNPVVSNVSSDNIPTHILNCLCSDLVILNDMRHTIEMFNKVNQDGLRMEANVHAYGNELNEAYVKVGGVIIAKMHHSNKKLAMRMVLDKAKDLLSQHCYTLKCKKNATMVEGIEVISKSETDQNDLEEGKLDSGNIGFQLMAKLGWTGGSLGTRGDGIMNPVTVEQKFGRKGLGEISAGKLNRVAIRKKLQDFRDGNLADHCIVFSNEYSKEERKQIHAVANQLGLRSQSHGSEKSSNRQLVVSRKPLRPSELLRKIMVDKDPTFCEMYEVTAPAEHS</sequence>
<name>A0A182K6Y9_9DIPT</name>
<feature type="domain" description="R3H" evidence="3">
    <location>
        <begin position="434"/>
        <end position="501"/>
    </location>
</feature>
<dbReference type="Pfam" id="PF01424">
    <property type="entry name" value="R3H"/>
    <property type="match status" value="1"/>
</dbReference>
<dbReference type="InterPro" id="IPR000467">
    <property type="entry name" value="G_patch_dom"/>
</dbReference>
<dbReference type="VEuPathDB" id="VectorBase:ACHR006524"/>
<dbReference type="PANTHER" id="PTHR20923">
    <property type="entry name" value="BAT4 PROTEIN-RELATED"/>
    <property type="match status" value="1"/>
</dbReference>
<feature type="compositionally biased region" description="Polar residues" evidence="1">
    <location>
        <begin position="1"/>
        <end position="34"/>
    </location>
</feature>
<dbReference type="PROSITE" id="PS51827">
    <property type="entry name" value="XTBD"/>
    <property type="match status" value="1"/>
</dbReference>
<dbReference type="EnsemblMetazoa" id="ACHR006524-RA">
    <property type="protein sequence ID" value="ACHR006524-PA"/>
    <property type="gene ID" value="ACHR006524"/>
</dbReference>
<dbReference type="InterPro" id="IPR001374">
    <property type="entry name" value="R3H_dom"/>
</dbReference>
<dbReference type="Gene3D" id="3.30.1370.50">
    <property type="entry name" value="R3H-like domain"/>
    <property type="match status" value="1"/>
</dbReference>
<dbReference type="Pfam" id="PF01585">
    <property type="entry name" value="G-patch"/>
    <property type="match status" value="1"/>
</dbReference>
<evidence type="ECO:0000313" key="6">
    <source>
        <dbReference type="Proteomes" id="UP000075881"/>
    </source>
</evidence>
<dbReference type="SUPFAM" id="SSF82708">
    <property type="entry name" value="R3H domain"/>
    <property type="match status" value="1"/>
</dbReference>
<dbReference type="InterPro" id="IPR021859">
    <property type="entry name" value="XTBD"/>
</dbReference>
<evidence type="ECO:0000256" key="1">
    <source>
        <dbReference type="SAM" id="MobiDB-lite"/>
    </source>
</evidence>